<gene>
    <name evidence="1" type="ORF">HMPREF2132_00745</name>
</gene>
<dbReference type="EMBL" id="JRNJ01000010">
    <property type="protein sequence ID" value="KGF30533.1"/>
    <property type="molecule type" value="Genomic_DNA"/>
</dbReference>
<dbReference type="Proteomes" id="UP000029533">
    <property type="component" value="Unassembled WGS sequence"/>
</dbReference>
<sequence>FDNFIVNLLGAIAAYCLFPKKPYINVQRTIDTQLALF</sequence>
<feature type="non-terminal residue" evidence="1">
    <location>
        <position position="1"/>
    </location>
</feature>
<evidence type="ECO:0000313" key="1">
    <source>
        <dbReference type="EMBL" id="KGF30533.1"/>
    </source>
</evidence>
<comment type="caution">
    <text evidence="1">The sequence shown here is derived from an EMBL/GenBank/DDBJ whole genome shotgun (WGS) entry which is preliminary data.</text>
</comment>
<protein>
    <submittedName>
        <fullName evidence="1">Transposase</fullName>
    </submittedName>
</protein>
<reference evidence="1 2" key="1">
    <citation type="submission" date="2014-07" db="EMBL/GenBank/DDBJ databases">
        <authorList>
            <person name="McCorrison J."/>
            <person name="Sanka R."/>
            <person name="Torralba M."/>
            <person name="Gillis M."/>
            <person name="Haft D.H."/>
            <person name="Methe B."/>
            <person name="Sutton G."/>
            <person name="Nelson K.E."/>
        </authorList>
    </citation>
    <scope>NUCLEOTIDE SEQUENCE [LARGE SCALE GENOMIC DNA]</scope>
    <source>
        <strain evidence="1 2">DNF00424</strain>
    </source>
</reference>
<evidence type="ECO:0000313" key="2">
    <source>
        <dbReference type="Proteomes" id="UP000029533"/>
    </source>
</evidence>
<organism evidence="1 2">
    <name type="scientific">Prevotella histicola JCM 15637 = DNF00424</name>
    <dbReference type="NCBI Taxonomy" id="1236504"/>
    <lineage>
        <taxon>Bacteria</taxon>
        <taxon>Pseudomonadati</taxon>
        <taxon>Bacteroidota</taxon>
        <taxon>Bacteroidia</taxon>
        <taxon>Bacteroidales</taxon>
        <taxon>Prevotellaceae</taxon>
        <taxon>Prevotella</taxon>
    </lineage>
</organism>
<proteinExistence type="predicted"/>
<accession>A0AAW3FHQ9</accession>
<name>A0AAW3FHQ9_9BACT</name>
<dbReference type="AlphaFoldDB" id="A0AAW3FHQ9"/>